<feature type="domain" description="Malic enzyme NAD-binding" evidence="15">
    <location>
        <begin position="310"/>
        <end position="555"/>
    </location>
</feature>
<evidence type="ECO:0000313" key="18">
    <source>
        <dbReference type="Proteomes" id="UP000026961"/>
    </source>
</evidence>
<feature type="domain" description="Malic enzyme N-terminal" evidence="16">
    <location>
        <begin position="120"/>
        <end position="300"/>
    </location>
</feature>
<feature type="binding site" evidence="12">
    <location>
        <position position="309"/>
    </location>
    <ligand>
        <name>a divalent metal cation</name>
        <dbReference type="ChEBI" id="CHEBI:60240"/>
    </ligand>
</feature>
<evidence type="ECO:0000256" key="14">
    <source>
        <dbReference type="SAM" id="MobiDB-lite"/>
    </source>
</evidence>
<dbReference type="InterPro" id="IPR001891">
    <property type="entry name" value="Malic_OxRdtase"/>
</dbReference>
<keyword evidence="7" id="KW-0520">NAD</keyword>
<dbReference type="GO" id="GO:0006108">
    <property type="term" value="P:malate metabolic process"/>
    <property type="evidence" value="ECO:0007669"/>
    <property type="project" value="TreeGrafter"/>
</dbReference>
<accession>A0A0E0BCE9</accession>
<evidence type="ECO:0000256" key="6">
    <source>
        <dbReference type="ARBA" id="ARBA00023002"/>
    </source>
</evidence>
<evidence type="ECO:0000256" key="1">
    <source>
        <dbReference type="ARBA" id="ARBA00001936"/>
    </source>
</evidence>
<keyword evidence="8" id="KW-0496">Mitochondrion</keyword>
<reference evidence="17" key="2">
    <citation type="submission" date="2018-05" db="EMBL/GenBank/DDBJ databases">
        <title>OgluRS3 (Oryza glumaepatula Reference Sequence Version 3).</title>
        <authorList>
            <person name="Zhang J."/>
            <person name="Kudrna D."/>
            <person name="Lee S."/>
            <person name="Talag J."/>
            <person name="Welchert J."/>
            <person name="Wing R.A."/>
        </authorList>
    </citation>
    <scope>NUCLEOTIDE SEQUENCE [LARGE SCALE GENOMIC DNA]</scope>
</reference>
<dbReference type="NCBIfam" id="NF010052">
    <property type="entry name" value="PRK13529.1"/>
    <property type="match status" value="1"/>
</dbReference>
<reference evidence="17" key="1">
    <citation type="submission" date="2015-04" db="UniProtKB">
        <authorList>
            <consortium name="EnsemblPlants"/>
        </authorList>
    </citation>
    <scope>IDENTIFICATION</scope>
</reference>
<keyword evidence="6 13" id="KW-0560">Oxidoreductase</keyword>
<dbReference type="Pfam" id="PF03949">
    <property type="entry name" value="Malic_M"/>
    <property type="match status" value="1"/>
</dbReference>
<feature type="binding site" evidence="12">
    <location>
        <position position="286"/>
    </location>
    <ligand>
        <name>a divalent metal cation</name>
        <dbReference type="ChEBI" id="CHEBI:60240"/>
    </ligand>
</feature>
<organism evidence="17">
    <name type="scientific">Oryza glumipatula</name>
    <dbReference type="NCBI Taxonomy" id="40148"/>
    <lineage>
        <taxon>Eukaryota</taxon>
        <taxon>Viridiplantae</taxon>
        <taxon>Streptophyta</taxon>
        <taxon>Embryophyta</taxon>
        <taxon>Tracheophyta</taxon>
        <taxon>Spermatophyta</taxon>
        <taxon>Magnoliopsida</taxon>
        <taxon>Liliopsida</taxon>
        <taxon>Poales</taxon>
        <taxon>Poaceae</taxon>
        <taxon>BOP clade</taxon>
        <taxon>Oryzoideae</taxon>
        <taxon>Oryzeae</taxon>
        <taxon>Oryzinae</taxon>
        <taxon>Oryza</taxon>
    </lineage>
</organism>
<dbReference type="SUPFAM" id="SSF53223">
    <property type="entry name" value="Aminoacid dehydrogenase-like, N-terminal domain"/>
    <property type="match status" value="1"/>
</dbReference>
<dbReference type="Gene3D" id="3.40.50.720">
    <property type="entry name" value="NAD(P)-binding Rossmann-like Domain"/>
    <property type="match status" value="1"/>
</dbReference>
<dbReference type="InterPro" id="IPR046346">
    <property type="entry name" value="Aminoacid_DH-like_N_sf"/>
</dbReference>
<name>A0A0E0BCE9_9ORYZ</name>
<dbReference type="InterPro" id="IPR037062">
    <property type="entry name" value="Malic_N_dom_sf"/>
</dbReference>
<evidence type="ECO:0000259" key="16">
    <source>
        <dbReference type="SMART" id="SM01274"/>
    </source>
</evidence>
<dbReference type="GO" id="GO:0004471">
    <property type="term" value="F:malate dehydrogenase (decarboxylating) (NAD+) activity"/>
    <property type="evidence" value="ECO:0007669"/>
    <property type="project" value="UniProtKB-EC"/>
</dbReference>
<dbReference type="Pfam" id="PF00390">
    <property type="entry name" value="malic"/>
    <property type="match status" value="1"/>
</dbReference>
<dbReference type="PIRSF" id="PIRSF000106">
    <property type="entry name" value="ME"/>
    <property type="match status" value="1"/>
</dbReference>
<dbReference type="Gramene" id="OGLUM10G14810.1">
    <property type="protein sequence ID" value="OGLUM10G14810.1"/>
    <property type="gene ID" value="OGLUM10G14810"/>
</dbReference>
<dbReference type="Gene3D" id="3.40.50.10380">
    <property type="entry name" value="Malic enzyme, N-terminal domain"/>
    <property type="match status" value="1"/>
</dbReference>
<dbReference type="SMART" id="SM01274">
    <property type="entry name" value="malic"/>
    <property type="match status" value="1"/>
</dbReference>
<dbReference type="GO" id="GO:0042802">
    <property type="term" value="F:identical protein binding"/>
    <property type="evidence" value="ECO:0007669"/>
    <property type="project" value="UniProtKB-ARBA"/>
</dbReference>
<dbReference type="PRINTS" id="PR00072">
    <property type="entry name" value="MALOXRDTASE"/>
</dbReference>
<evidence type="ECO:0000256" key="8">
    <source>
        <dbReference type="ARBA" id="ARBA00023128"/>
    </source>
</evidence>
<evidence type="ECO:0000259" key="15">
    <source>
        <dbReference type="SMART" id="SM00919"/>
    </source>
</evidence>
<keyword evidence="5" id="KW-0809">Transit peptide</keyword>
<dbReference type="PROSITE" id="PS00331">
    <property type="entry name" value="MALIC_ENZYMES"/>
    <property type="match status" value="1"/>
</dbReference>
<evidence type="ECO:0000256" key="7">
    <source>
        <dbReference type="ARBA" id="ARBA00023027"/>
    </source>
</evidence>
<dbReference type="GO" id="GO:0046872">
    <property type="term" value="F:metal ion binding"/>
    <property type="evidence" value="ECO:0007669"/>
    <property type="project" value="UniProtKB-KW"/>
</dbReference>
<comment type="similarity">
    <text evidence="3 13">Belongs to the malic enzymes family.</text>
</comment>
<dbReference type="SMART" id="SM00919">
    <property type="entry name" value="Malic_M"/>
    <property type="match status" value="1"/>
</dbReference>
<dbReference type="HOGENOM" id="CLU_011405_5_2_1"/>
<dbReference type="PANTHER" id="PTHR23406:SF73">
    <property type="entry name" value="NAD-DEPENDENT MALIC ENZYME 2, MITOCHONDRIAL"/>
    <property type="match status" value="1"/>
</dbReference>
<sequence length="599" mass="65972">MWRHAARRSSAQIRRSGVMSSSSSPAAPAAAAGAAVPGPCIVHKRGTDILHDPWFNKDTAFPMTERDRLGLRGLLPPRVMSFEQQYDRFINSFRSLEHNTRGEPDTIVALAKWRILNRLHDRNETLYYRVLIDNIKDFAPIIYTPTVGLVCENYSGLFRRPRGMYFSAKDKGEMMSMIYNWPAEKVDMIVVTDGSRILGLGDLGVQGIGIPIGKLDVYVAAAGINPQKVLPIMLDVGTNNTKLLEDKLYLGLRQPRLEGEEYLSVVDEFMEAVHARWPKAVVQFEDFQMKWAFETLQRYRNRFCMFNDDVQGTAGVALAGLLGAVRAQGRPLSDFTKQKIVVVGAGSAGIGVLNMAKQAMLRMPGINRSGEGHNQFWVLDKDGLITKSRKGLDPAVARYARGFGPEEVQDLHEGASLVEVVRKVKPHVLLGLSGVGGIFNEEVLKAMKESDSPRPAIFAMSNPTTKAECTPEDVFKYVGDNAVFASGSPFSNVTLGNGRQGYANQANNMYLFPGIGLGALLSGARHITDGMLQSAAECIRHITARVGAAVVRAAVDEDLAEGRCDVDARDLKSMTEADTVDFVARKMWYPIYSPLVNDK</sequence>
<evidence type="ECO:0000256" key="11">
    <source>
        <dbReference type="PIRSR" id="PIRSR000106-2"/>
    </source>
</evidence>
<dbReference type="EnsemblPlants" id="OGLUM10G14810.1">
    <property type="protein sequence ID" value="OGLUM10G14810.1"/>
    <property type="gene ID" value="OGLUM10G14810"/>
</dbReference>
<dbReference type="PANTHER" id="PTHR23406">
    <property type="entry name" value="MALIC ENZYME-RELATED"/>
    <property type="match status" value="1"/>
</dbReference>
<comment type="cofactor">
    <cofactor evidence="1">
        <name>Mn(2+)</name>
        <dbReference type="ChEBI" id="CHEBI:29035"/>
    </cofactor>
</comment>
<dbReference type="GO" id="GO:0005739">
    <property type="term" value="C:mitochondrion"/>
    <property type="evidence" value="ECO:0007669"/>
    <property type="project" value="UniProtKB-SubCell"/>
</dbReference>
<evidence type="ECO:0000256" key="4">
    <source>
        <dbReference type="ARBA" id="ARBA00022723"/>
    </source>
</evidence>
<feature type="compositionally biased region" description="Low complexity" evidence="14">
    <location>
        <begin position="8"/>
        <end position="30"/>
    </location>
</feature>
<evidence type="ECO:0000256" key="9">
    <source>
        <dbReference type="ARBA" id="ARBA00052599"/>
    </source>
</evidence>
<feature type="active site" description="Proton donor" evidence="10">
    <location>
        <position position="143"/>
    </location>
</feature>
<protein>
    <recommendedName>
        <fullName evidence="13">Malic enzyme</fullName>
    </recommendedName>
</protein>
<evidence type="ECO:0000256" key="2">
    <source>
        <dbReference type="ARBA" id="ARBA00004173"/>
    </source>
</evidence>
<dbReference type="InterPro" id="IPR012301">
    <property type="entry name" value="Malic_N_dom"/>
</dbReference>
<dbReference type="GO" id="GO:0051287">
    <property type="term" value="F:NAD binding"/>
    <property type="evidence" value="ECO:0007669"/>
    <property type="project" value="InterPro"/>
</dbReference>
<feature type="binding site" evidence="11">
    <location>
        <position position="507"/>
    </location>
    <ligand>
        <name>(S)-malate</name>
        <dbReference type="ChEBI" id="CHEBI:15589"/>
    </ligand>
</feature>
<feature type="binding site" evidence="11">
    <location>
        <position position="196"/>
    </location>
    <ligand>
        <name>(S)-malate</name>
        <dbReference type="ChEBI" id="CHEBI:15589"/>
    </ligand>
</feature>
<keyword evidence="4 12" id="KW-0479">Metal-binding</keyword>
<dbReference type="FunFam" id="3.40.50.10380:FF:000005">
    <property type="entry name" value="Malic enzyme"/>
    <property type="match status" value="1"/>
</dbReference>
<feature type="binding site" evidence="12">
    <location>
        <position position="285"/>
    </location>
    <ligand>
        <name>a divalent metal cation</name>
        <dbReference type="ChEBI" id="CHEBI:60240"/>
    </ligand>
</feature>
<dbReference type="InterPro" id="IPR012302">
    <property type="entry name" value="Malic_NAD-bd"/>
</dbReference>
<evidence type="ECO:0000256" key="12">
    <source>
        <dbReference type="PIRSR" id="PIRSR000106-3"/>
    </source>
</evidence>
<evidence type="ECO:0000313" key="17">
    <source>
        <dbReference type="EnsemblPlants" id="OGLUM10G14810.1"/>
    </source>
</evidence>
<comment type="subcellular location">
    <subcellularLocation>
        <location evidence="2">Mitochondrion</location>
    </subcellularLocation>
</comment>
<feature type="binding site" evidence="11">
    <location>
        <position position="462"/>
    </location>
    <ligand>
        <name>(S)-malate</name>
        <dbReference type="ChEBI" id="CHEBI:15589"/>
    </ligand>
</feature>
<evidence type="ECO:0000256" key="10">
    <source>
        <dbReference type="PIRSR" id="PIRSR000106-1"/>
    </source>
</evidence>
<dbReference type="AlphaFoldDB" id="A0A0E0BCE9"/>
<feature type="active site" description="Proton acceptor" evidence="10">
    <location>
        <position position="214"/>
    </location>
</feature>
<evidence type="ECO:0000256" key="3">
    <source>
        <dbReference type="ARBA" id="ARBA00008785"/>
    </source>
</evidence>
<proteinExistence type="inferred from homology"/>
<dbReference type="FunFam" id="3.40.50.720:FF:000237">
    <property type="entry name" value="Malic enzyme"/>
    <property type="match status" value="1"/>
</dbReference>
<keyword evidence="18" id="KW-1185">Reference proteome</keyword>
<comment type="catalytic activity">
    <reaction evidence="9">
        <text>(S)-malate + NAD(+) = pyruvate + CO2 + NADH</text>
        <dbReference type="Rhea" id="RHEA:12653"/>
        <dbReference type="ChEBI" id="CHEBI:15361"/>
        <dbReference type="ChEBI" id="CHEBI:15589"/>
        <dbReference type="ChEBI" id="CHEBI:16526"/>
        <dbReference type="ChEBI" id="CHEBI:57540"/>
        <dbReference type="ChEBI" id="CHEBI:57945"/>
        <dbReference type="EC" id="1.1.1.39"/>
    </reaction>
</comment>
<dbReference type="InterPro" id="IPR036291">
    <property type="entry name" value="NAD(P)-bd_dom_sf"/>
</dbReference>
<dbReference type="SUPFAM" id="SSF51735">
    <property type="entry name" value="NAD(P)-binding Rossmann-fold domains"/>
    <property type="match status" value="1"/>
</dbReference>
<feature type="region of interest" description="Disordered" evidence="14">
    <location>
        <begin position="1"/>
        <end position="30"/>
    </location>
</feature>
<evidence type="ECO:0000256" key="5">
    <source>
        <dbReference type="ARBA" id="ARBA00022946"/>
    </source>
</evidence>
<comment type="cofactor">
    <cofactor evidence="12">
        <name>Mg(2+)</name>
        <dbReference type="ChEBI" id="CHEBI:18420"/>
    </cofactor>
    <cofactor evidence="12">
        <name>Mn(2+)</name>
        <dbReference type="ChEBI" id="CHEBI:29035"/>
    </cofactor>
    <text evidence="12">Divalent metal cations. Prefers magnesium or manganese.</text>
</comment>
<dbReference type="Proteomes" id="UP000026961">
    <property type="component" value="Chromosome 10"/>
</dbReference>
<evidence type="ECO:0000256" key="13">
    <source>
        <dbReference type="RuleBase" id="RU003426"/>
    </source>
</evidence>
<dbReference type="InterPro" id="IPR015884">
    <property type="entry name" value="Malic_enzyme_CS"/>
</dbReference>